<dbReference type="RefSeq" id="WP_184971081.1">
    <property type="nucleotide sequence ID" value="NZ_JACHIN010000014.1"/>
</dbReference>
<feature type="domain" description="Glycosyltransferase family 28 N-terminal" evidence="1">
    <location>
        <begin position="3"/>
        <end position="60"/>
    </location>
</feature>
<dbReference type="InterPro" id="IPR050426">
    <property type="entry name" value="Glycosyltransferase_28"/>
</dbReference>
<name>A0A7W8ADB8_9ACTN</name>
<gene>
    <name evidence="3" type="ORF">HNR40_008149</name>
</gene>
<dbReference type="PANTHER" id="PTHR48050">
    <property type="entry name" value="STEROL 3-BETA-GLUCOSYLTRANSFERASE"/>
    <property type="match status" value="1"/>
</dbReference>
<dbReference type="InterPro" id="IPR002213">
    <property type="entry name" value="UDP_glucos_trans"/>
</dbReference>
<dbReference type="GO" id="GO:0005975">
    <property type="term" value="P:carbohydrate metabolic process"/>
    <property type="evidence" value="ECO:0007669"/>
    <property type="project" value="InterPro"/>
</dbReference>
<evidence type="ECO:0000313" key="3">
    <source>
        <dbReference type="EMBL" id="MBB5082653.1"/>
    </source>
</evidence>
<dbReference type="AlphaFoldDB" id="A0A7W8ADB8"/>
<feature type="domain" description="Erythromycin biosynthesis protein CIII-like C-terminal" evidence="2">
    <location>
        <begin position="278"/>
        <end position="392"/>
    </location>
</feature>
<keyword evidence="4" id="KW-1185">Reference proteome</keyword>
<dbReference type="Pfam" id="PF06722">
    <property type="entry name" value="EryCIII-like_C"/>
    <property type="match status" value="1"/>
</dbReference>
<dbReference type="GO" id="GO:0033072">
    <property type="term" value="P:vancomycin biosynthetic process"/>
    <property type="evidence" value="ECO:0007669"/>
    <property type="project" value="UniProtKB-ARBA"/>
</dbReference>
<protein>
    <submittedName>
        <fullName evidence="3">UDP:flavonoid glycosyltransferase YjiC (YdhE family)</fullName>
    </submittedName>
</protein>
<dbReference type="GO" id="GO:0016758">
    <property type="term" value="F:hexosyltransferase activity"/>
    <property type="evidence" value="ECO:0007669"/>
    <property type="project" value="InterPro"/>
</dbReference>
<dbReference type="Gene3D" id="3.40.50.2000">
    <property type="entry name" value="Glycogen Phosphorylase B"/>
    <property type="match status" value="2"/>
</dbReference>
<dbReference type="SUPFAM" id="SSF53756">
    <property type="entry name" value="UDP-Glycosyltransferase/glycogen phosphorylase"/>
    <property type="match status" value="1"/>
</dbReference>
<dbReference type="GO" id="GO:0008194">
    <property type="term" value="F:UDP-glycosyltransferase activity"/>
    <property type="evidence" value="ECO:0007669"/>
    <property type="project" value="InterPro"/>
</dbReference>
<dbReference type="CDD" id="cd03784">
    <property type="entry name" value="GT1_Gtf-like"/>
    <property type="match status" value="1"/>
</dbReference>
<dbReference type="InterPro" id="IPR010610">
    <property type="entry name" value="EryCIII-like_C"/>
</dbReference>
<comment type="caution">
    <text evidence="3">The sequence shown here is derived from an EMBL/GenBank/DDBJ whole genome shotgun (WGS) entry which is preliminary data.</text>
</comment>
<dbReference type="Proteomes" id="UP000568380">
    <property type="component" value="Unassembled WGS sequence"/>
</dbReference>
<dbReference type="PANTHER" id="PTHR48050:SF13">
    <property type="entry name" value="STEROL 3-BETA-GLUCOSYLTRANSFERASE UGT80A2"/>
    <property type="match status" value="1"/>
</dbReference>
<dbReference type="InterPro" id="IPR004276">
    <property type="entry name" value="GlycoTrans_28_N"/>
</dbReference>
<sequence length="395" mass="41104">MRVVIIGVGTRGDVAPYTGLGARIRAAGHEVAIAAHAPYSSLVTDAGLDFRVIPGDPTALLGTRNWAAFAGYARQVTDGIVDATTAGADLLLLGASASAGYHVAEAMGIPSMGAHLQPVEPTGDFPPVMGAFRRSLGRWGNRAAARLLFAAPSPAHSGSAKKLRARLGLAPMSSRAVFRRRESSRWPVFHGYSPSVLPRPADWRPGLEVPGYWWPAPRPGWTPPADLAGFLDAGPPPVFVGSGSHRGAAAERFTELALAALRLAGLRGVLQTGVTGPLADDMLGVGEVPHEWLFPRMAAVVHHAGAGTTAAGLRAGVPAVTMPVWGDQPLWAGRLWRLGVAPAPLTGRITAERLARAVAEAVPGRTRAEEIAGRIAAEDGAAPVVEAVERACITS</sequence>
<dbReference type="EMBL" id="JACHIN010000014">
    <property type="protein sequence ID" value="MBB5082653.1"/>
    <property type="molecule type" value="Genomic_DNA"/>
</dbReference>
<proteinExistence type="predicted"/>
<evidence type="ECO:0000313" key="4">
    <source>
        <dbReference type="Proteomes" id="UP000568380"/>
    </source>
</evidence>
<reference evidence="3 4" key="1">
    <citation type="submission" date="2020-08" db="EMBL/GenBank/DDBJ databases">
        <title>Genomic Encyclopedia of Type Strains, Phase IV (KMG-IV): sequencing the most valuable type-strain genomes for metagenomic binning, comparative biology and taxonomic classification.</title>
        <authorList>
            <person name="Goeker M."/>
        </authorList>
    </citation>
    <scope>NUCLEOTIDE SEQUENCE [LARGE SCALE GENOMIC DNA]</scope>
    <source>
        <strain evidence="3 4">DSM 45385</strain>
    </source>
</reference>
<dbReference type="FunFam" id="3.40.50.2000:FF:000009">
    <property type="entry name" value="Sterol 3-beta-glucosyltransferase UGT80A2"/>
    <property type="match status" value="1"/>
</dbReference>
<evidence type="ECO:0000259" key="2">
    <source>
        <dbReference type="Pfam" id="PF06722"/>
    </source>
</evidence>
<organism evidence="3 4">
    <name type="scientific">Nonomuraea endophytica</name>
    <dbReference type="NCBI Taxonomy" id="714136"/>
    <lineage>
        <taxon>Bacteria</taxon>
        <taxon>Bacillati</taxon>
        <taxon>Actinomycetota</taxon>
        <taxon>Actinomycetes</taxon>
        <taxon>Streptosporangiales</taxon>
        <taxon>Streptosporangiaceae</taxon>
        <taxon>Nonomuraea</taxon>
    </lineage>
</organism>
<accession>A0A7W8ADB8</accession>
<evidence type="ECO:0000259" key="1">
    <source>
        <dbReference type="Pfam" id="PF03033"/>
    </source>
</evidence>
<dbReference type="Pfam" id="PF03033">
    <property type="entry name" value="Glyco_transf_28"/>
    <property type="match status" value="1"/>
</dbReference>
<keyword evidence="3" id="KW-0808">Transferase</keyword>